<feature type="chain" id="PRO_5015018323" evidence="11">
    <location>
        <begin position="35"/>
        <end position="660"/>
    </location>
</feature>
<dbReference type="GO" id="GO:0009166">
    <property type="term" value="P:nucleotide catabolic process"/>
    <property type="evidence" value="ECO:0007669"/>
    <property type="project" value="InterPro"/>
</dbReference>
<dbReference type="PROSITE" id="PS00786">
    <property type="entry name" value="5_NUCLEOTIDASE_2"/>
    <property type="match status" value="1"/>
</dbReference>
<dbReference type="RefSeq" id="WP_062961113.1">
    <property type="nucleotide sequence ID" value="NZ_JALLPZ010000002.1"/>
</dbReference>
<evidence type="ECO:0000256" key="7">
    <source>
        <dbReference type="ARBA" id="ARBA00022729"/>
    </source>
</evidence>
<dbReference type="GO" id="GO:0008254">
    <property type="term" value="F:3'-nucleotidase activity"/>
    <property type="evidence" value="ECO:0007669"/>
    <property type="project" value="UniProtKB-EC"/>
</dbReference>
<evidence type="ECO:0000259" key="13">
    <source>
        <dbReference type="Pfam" id="PF02872"/>
    </source>
</evidence>
<protein>
    <submittedName>
        <fullName evidence="14">2', 3'-cyclic nucleotide 2'-phosphodiesterase</fullName>
        <ecNumber evidence="14">3.1.3.6</ecNumber>
        <ecNumber evidence="14">3.1.4.16</ecNumber>
    </submittedName>
    <submittedName>
        <fullName evidence="15">2',3'-cyclic-nucleotide 2'-phosphodiesterase / 3'-nucleotidase</fullName>
    </submittedName>
</protein>
<dbReference type="InterPro" id="IPR008334">
    <property type="entry name" value="5'-Nucleotdase_C"/>
</dbReference>
<dbReference type="InterPro" id="IPR004843">
    <property type="entry name" value="Calcineurin-like_PHP"/>
</dbReference>
<dbReference type="Gene3D" id="3.60.21.10">
    <property type="match status" value="1"/>
</dbReference>
<keyword evidence="7 11" id="KW-0732">Signal</keyword>
<evidence type="ECO:0000313" key="17">
    <source>
        <dbReference type="Proteomes" id="UP000252266"/>
    </source>
</evidence>
<evidence type="ECO:0000256" key="10">
    <source>
        <dbReference type="ARBA" id="ARBA00023268"/>
    </source>
</evidence>
<evidence type="ECO:0000259" key="12">
    <source>
        <dbReference type="Pfam" id="PF00149"/>
    </source>
</evidence>
<evidence type="ECO:0000256" key="1">
    <source>
        <dbReference type="ARBA" id="ARBA00000527"/>
    </source>
</evidence>
<comment type="catalytic activity">
    <reaction evidence="1">
        <text>a ribonucleoside 3'-phosphate + H2O = a ribonucleoside + phosphate</text>
        <dbReference type="Rhea" id="RHEA:10144"/>
        <dbReference type="ChEBI" id="CHEBI:13197"/>
        <dbReference type="ChEBI" id="CHEBI:15377"/>
        <dbReference type="ChEBI" id="CHEBI:18254"/>
        <dbReference type="ChEBI" id="CHEBI:43474"/>
        <dbReference type="EC" id="3.1.3.6"/>
    </reaction>
</comment>
<dbReference type="NCBIfam" id="NF006938">
    <property type="entry name" value="PRK09420.1"/>
    <property type="match status" value="1"/>
</dbReference>
<dbReference type="GO" id="GO:0030288">
    <property type="term" value="C:outer membrane-bounded periplasmic space"/>
    <property type="evidence" value="ECO:0007669"/>
    <property type="project" value="TreeGrafter"/>
</dbReference>
<reference evidence="14 17" key="1">
    <citation type="submission" date="2014-07" db="EMBL/GenBank/DDBJ databases">
        <title>Draft genome sequence of Thalassospira xiamenensis IB13.</title>
        <authorList>
            <person name="Lai Q."/>
            <person name="Shao Z."/>
        </authorList>
    </citation>
    <scope>NUCLEOTIDE SEQUENCE [LARGE SCALE GENOMIC DNA]</scope>
    <source>
        <strain evidence="14 17">IB13</strain>
    </source>
</reference>
<dbReference type="Proteomes" id="UP000252266">
    <property type="component" value="Unassembled WGS sequence"/>
</dbReference>
<comment type="cofactor">
    <cofactor evidence="3">
        <name>a divalent metal cation</name>
        <dbReference type="ChEBI" id="CHEBI:60240"/>
    </cofactor>
</comment>
<evidence type="ECO:0000256" key="5">
    <source>
        <dbReference type="ARBA" id="ARBA00006654"/>
    </source>
</evidence>
<feature type="domain" description="5'-Nucleotidase C-terminal" evidence="13">
    <location>
        <begin position="442"/>
        <end position="578"/>
    </location>
</feature>
<evidence type="ECO:0000256" key="9">
    <source>
        <dbReference type="ARBA" id="ARBA00022801"/>
    </source>
</evidence>
<reference evidence="15 16" key="2">
    <citation type="submission" date="2017-08" db="EMBL/GenBank/DDBJ databases">
        <authorList>
            <person name="de Groot N.N."/>
        </authorList>
    </citation>
    <scope>NUCLEOTIDE SEQUENCE [LARGE SCALE GENOMIC DNA]</scope>
    <source>
        <strain evidence="15 16">USBA 78</strain>
    </source>
</reference>
<dbReference type="EMBL" id="JPWJ01000001">
    <property type="protein sequence ID" value="RCK53130.1"/>
    <property type="molecule type" value="Genomic_DNA"/>
</dbReference>
<dbReference type="CDD" id="cd07410">
    <property type="entry name" value="MPP_CpdB_N"/>
    <property type="match status" value="1"/>
</dbReference>
<dbReference type="EC" id="3.1.3.6" evidence="14"/>
<dbReference type="InterPro" id="IPR006179">
    <property type="entry name" value="5_nucleotidase/apyrase"/>
</dbReference>
<dbReference type="InterPro" id="IPR036907">
    <property type="entry name" value="5'-Nucleotdase_C_sf"/>
</dbReference>
<keyword evidence="8 11" id="KW-0547">Nucleotide-binding</keyword>
<keyword evidence="10" id="KW-0511">Multifunctional enzyme</keyword>
<dbReference type="GO" id="GO:0000166">
    <property type="term" value="F:nucleotide binding"/>
    <property type="evidence" value="ECO:0007669"/>
    <property type="project" value="UniProtKB-KW"/>
</dbReference>
<proteinExistence type="inferred from homology"/>
<dbReference type="GO" id="GO:0008663">
    <property type="term" value="F:2',3'-cyclic-nucleotide 2'-phosphodiesterase activity"/>
    <property type="evidence" value="ECO:0007669"/>
    <property type="project" value="UniProtKB-EC"/>
</dbReference>
<dbReference type="Gene3D" id="3.90.780.10">
    <property type="entry name" value="5'-Nucleotidase, C-terminal domain"/>
    <property type="match status" value="1"/>
</dbReference>
<dbReference type="GO" id="GO:0046872">
    <property type="term" value="F:metal ion binding"/>
    <property type="evidence" value="ECO:0007669"/>
    <property type="project" value="UniProtKB-KW"/>
</dbReference>
<evidence type="ECO:0000313" key="14">
    <source>
        <dbReference type="EMBL" id="RCK53130.1"/>
    </source>
</evidence>
<dbReference type="PANTHER" id="PTHR11575:SF6">
    <property type="entry name" value="2',3'-CYCLIC-NUCLEOTIDE 2'-PHOSPHODIESTERASE_3'-NUCLEOTIDASE"/>
    <property type="match status" value="1"/>
</dbReference>
<evidence type="ECO:0000256" key="8">
    <source>
        <dbReference type="ARBA" id="ARBA00022741"/>
    </source>
</evidence>
<dbReference type="InterPro" id="IPR006146">
    <property type="entry name" value="5'-Nucleotdase_CS"/>
</dbReference>
<comment type="subcellular location">
    <subcellularLocation>
        <location evidence="4">Cell envelope</location>
    </subcellularLocation>
</comment>
<keyword evidence="6" id="KW-0479">Metal-binding</keyword>
<evidence type="ECO:0000313" key="16">
    <source>
        <dbReference type="Proteomes" id="UP000219068"/>
    </source>
</evidence>
<comment type="similarity">
    <text evidence="5 11">Belongs to the 5'-nucleotidase family.</text>
</comment>
<gene>
    <name evidence="14" type="primary">cpdB</name>
    <name evidence="15" type="ORF">SAMN05428964_103220</name>
    <name evidence="14" type="ORF">TH44_02685</name>
</gene>
<dbReference type="PRINTS" id="PR01607">
    <property type="entry name" value="APYRASEFAMLY"/>
</dbReference>
<accession>A0A154KQ06</accession>
<dbReference type="EMBL" id="OBMM01000003">
    <property type="protein sequence ID" value="SOC20787.1"/>
    <property type="molecule type" value="Genomic_DNA"/>
</dbReference>
<dbReference type="PANTHER" id="PTHR11575">
    <property type="entry name" value="5'-NUCLEOTIDASE-RELATED"/>
    <property type="match status" value="1"/>
</dbReference>
<dbReference type="SUPFAM" id="SSF56300">
    <property type="entry name" value="Metallo-dependent phosphatases"/>
    <property type="match status" value="1"/>
</dbReference>
<evidence type="ECO:0000256" key="3">
    <source>
        <dbReference type="ARBA" id="ARBA00001968"/>
    </source>
</evidence>
<evidence type="ECO:0000256" key="2">
    <source>
        <dbReference type="ARBA" id="ARBA00001730"/>
    </source>
</evidence>
<dbReference type="InterPro" id="IPR029052">
    <property type="entry name" value="Metallo-depent_PP-like"/>
</dbReference>
<organism evidence="14 17">
    <name type="scientific">Thalassospira xiamenensis</name>
    <dbReference type="NCBI Taxonomy" id="220697"/>
    <lineage>
        <taxon>Bacteria</taxon>
        <taxon>Pseudomonadati</taxon>
        <taxon>Pseudomonadota</taxon>
        <taxon>Alphaproteobacteria</taxon>
        <taxon>Rhodospirillales</taxon>
        <taxon>Thalassospiraceae</taxon>
        <taxon>Thalassospira</taxon>
    </lineage>
</organism>
<dbReference type="InterPro" id="IPR041827">
    <property type="entry name" value="CpdB_N"/>
</dbReference>
<dbReference type="AlphaFoldDB" id="A0A154KQ06"/>
<evidence type="ECO:0000256" key="4">
    <source>
        <dbReference type="ARBA" id="ARBA00004196"/>
    </source>
</evidence>
<comment type="catalytic activity">
    <reaction evidence="2">
        <text>a nucleoside 2',3'-cyclic phosphate + H2O = a nucleoside 3'-phosphate + H(+)</text>
        <dbReference type="Rhea" id="RHEA:19621"/>
        <dbReference type="ChEBI" id="CHEBI:15377"/>
        <dbReference type="ChEBI" id="CHEBI:15378"/>
        <dbReference type="ChEBI" id="CHEBI:66949"/>
        <dbReference type="ChEBI" id="CHEBI:66954"/>
        <dbReference type="EC" id="3.1.4.16"/>
    </reaction>
</comment>
<evidence type="ECO:0000313" key="15">
    <source>
        <dbReference type="EMBL" id="SOC20787.1"/>
    </source>
</evidence>
<feature type="signal peptide" evidence="11">
    <location>
        <begin position="1"/>
        <end position="34"/>
    </location>
</feature>
<dbReference type="Pfam" id="PF02872">
    <property type="entry name" value="5_nucleotid_C"/>
    <property type="match status" value="1"/>
</dbReference>
<name>A0A154KQ06_9PROT</name>
<dbReference type="EC" id="3.1.4.16" evidence="14"/>
<dbReference type="Pfam" id="PF00149">
    <property type="entry name" value="Metallophos"/>
    <property type="match status" value="1"/>
</dbReference>
<feature type="domain" description="Calcineurin-like phosphoesterase" evidence="12">
    <location>
        <begin position="40"/>
        <end position="283"/>
    </location>
</feature>
<dbReference type="SUPFAM" id="SSF55816">
    <property type="entry name" value="5'-nucleotidase (syn. UDP-sugar hydrolase), C-terminal domain"/>
    <property type="match status" value="1"/>
</dbReference>
<evidence type="ECO:0000256" key="6">
    <source>
        <dbReference type="ARBA" id="ARBA00022723"/>
    </source>
</evidence>
<dbReference type="Proteomes" id="UP000219068">
    <property type="component" value="Unassembled WGS sequence"/>
</dbReference>
<evidence type="ECO:0000256" key="11">
    <source>
        <dbReference type="RuleBase" id="RU362119"/>
    </source>
</evidence>
<keyword evidence="9 11" id="KW-0378">Hydrolase</keyword>
<sequence length="660" mass="71770">MSHFRPISRTFVGRVLAGSVLSLTVALASGTALADSTVSLRILETTDIHTHLVNYDYYRDGESDTVGLAKVATLLKNARGEAENVVLIDNGDLIQGNPLGDYMAKRHGLKEGEVHPVYKAMNLLGYDAANIGNHEFNYGLDFLGKSLSGAKFPYVSANVFADDGDADAENDKPYFQPYVILDREFTDSDGKKHKAKVGVIGFVPPQIMQWDKANLEGHVVTKDIVDMAKKYVPEMREKGADIVIAVPHSGLSTLAREGMEENATFYLSEVDGIDAILFGHAHTVFPSDTYADIDGVDLAKGTINGVAAVMPGFWGSHLGVIDLTLSVNDAGEWKVTDSLSEARPIYHREGRDITPLVDADPEVIEAVKEEHEATIAYMREGVGTTATPINSFFALVADDPSIQIVTNAQKWYLERILKGSEYDGMPILSAGAPFKAGGRGGPEYFTDIPQGKIALKNVADLYIYPNTLRAVLLDGAQVREWLEMSAVQFNQIDPNSTEEQPLINETFPTYNFDVIDGVNYQIDVTQPARYNASGEVVNKDAHRIINLTYDGKPVADDQDFVVATNNYRASGGGNFPGLDGSTIIIEAPDENRTVLANYILEEKEIDPKADGNWSLAPIGEASKVTFVTSPKASSALNAPDNISFVGEDEAGFAQYVLQSE</sequence>